<evidence type="ECO:0000313" key="2">
    <source>
        <dbReference type="Proteomes" id="UP000887013"/>
    </source>
</evidence>
<organism evidence="1 2">
    <name type="scientific">Nephila pilipes</name>
    <name type="common">Giant wood spider</name>
    <name type="synonym">Nephila maculata</name>
    <dbReference type="NCBI Taxonomy" id="299642"/>
    <lineage>
        <taxon>Eukaryota</taxon>
        <taxon>Metazoa</taxon>
        <taxon>Ecdysozoa</taxon>
        <taxon>Arthropoda</taxon>
        <taxon>Chelicerata</taxon>
        <taxon>Arachnida</taxon>
        <taxon>Araneae</taxon>
        <taxon>Araneomorphae</taxon>
        <taxon>Entelegynae</taxon>
        <taxon>Araneoidea</taxon>
        <taxon>Nephilidae</taxon>
        <taxon>Nephila</taxon>
    </lineage>
</organism>
<dbReference type="Proteomes" id="UP000887013">
    <property type="component" value="Unassembled WGS sequence"/>
</dbReference>
<name>A0A8X6N7N4_NEPPI</name>
<comment type="caution">
    <text evidence="1">The sequence shown here is derived from an EMBL/GenBank/DDBJ whole genome shotgun (WGS) entry which is preliminary data.</text>
</comment>
<proteinExistence type="predicted"/>
<dbReference type="AlphaFoldDB" id="A0A8X6N7N4"/>
<evidence type="ECO:0000313" key="1">
    <source>
        <dbReference type="EMBL" id="GFS99690.1"/>
    </source>
</evidence>
<keyword evidence="2" id="KW-1185">Reference proteome</keyword>
<sequence length="94" mass="10755">MIPSLHMYITIDTHRPHWLHGHFDGRFIVGAAHRSAGMADMKGHSLDNVNGCGYGQYWPLVGDKASDTLALRWSFSLYCTSLQYYWSRRNIIAL</sequence>
<reference evidence="1" key="1">
    <citation type="submission" date="2020-08" db="EMBL/GenBank/DDBJ databases">
        <title>Multicomponent nature underlies the extraordinary mechanical properties of spider dragline silk.</title>
        <authorList>
            <person name="Kono N."/>
            <person name="Nakamura H."/>
            <person name="Mori M."/>
            <person name="Yoshida Y."/>
            <person name="Ohtoshi R."/>
            <person name="Malay A.D."/>
            <person name="Moran D.A.P."/>
            <person name="Tomita M."/>
            <person name="Numata K."/>
            <person name="Arakawa K."/>
        </authorList>
    </citation>
    <scope>NUCLEOTIDE SEQUENCE</scope>
</reference>
<accession>A0A8X6N7N4</accession>
<dbReference type="EMBL" id="BMAW01101509">
    <property type="protein sequence ID" value="GFS99690.1"/>
    <property type="molecule type" value="Genomic_DNA"/>
</dbReference>
<protein>
    <submittedName>
        <fullName evidence="1">Uncharacterized protein</fullName>
    </submittedName>
</protein>
<gene>
    <name evidence="1" type="ORF">NPIL_696651</name>
</gene>